<feature type="domain" description="High-affinity branched-chain amino acid transport system permease LivHM N-terminal" evidence="7">
    <location>
        <begin position="4"/>
        <end position="92"/>
    </location>
</feature>
<dbReference type="RefSeq" id="WP_079539552.1">
    <property type="nucleotide sequence ID" value="NZ_FKLO01000024.1"/>
</dbReference>
<evidence type="ECO:0000256" key="3">
    <source>
        <dbReference type="ARBA" id="ARBA00022692"/>
    </source>
</evidence>
<dbReference type="GO" id="GO:0015658">
    <property type="term" value="F:branched-chain amino acid transmembrane transporter activity"/>
    <property type="evidence" value="ECO:0007669"/>
    <property type="project" value="InterPro"/>
</dbReference>
<feature type="transmembrane region" description="Helical" evidence="6">
    <location>
        <begin position="83"/>
        <end position="101"/>
    </location>
</feature>
<dbReference type="Proteomes" id="UP000190837">
    <property type="component" value="Unassembled WGS sequence"/>
</dbReference>
<evidence type="ECO:0000256" key="2">
    <source>
        <dbReference type="ARBA" id="ARBA00022475"/>
    </source>
</evidence>
<feature type="transmembrane region" description="Helical" evidence="6">
    <location>
        <begin position="107"/>
        <end position="129"/>
    </location>
</feature>
<gene>
    <name evidence="8" type="ORF">CHUV0807_0561</name>
</gene>
<evidence type="ECO:0000313" key="9">
    <source>
        <dbReference type="Proteomes" id="UP000190837"/>
    </source>
</evidence>
<evidence type="ECO:0000256" key="4">
    <source>
        <dbReference type="ARBA" id="ARBA00022989"/>
    </source>
</evidence>
<organism evidence="8 9">
    <name type="scientific">Cardiobacterium hominis</name>
    <dbReference type="NCBI Taxonomy" id="2718"/>
    <lineage>
        <taxon>Bacteria</taxon>
        <taxon>Pseudomonadati</taxon>
        <taxon>Pseudomonadota</taxon>
        <taxon>Gammaproteobacteria</taxon>
        <taxon>Cardiobacteriales</taxon>
        <taxon>Cardiobacteriaceae</taxon>
        <taxon>Cardiobacterium</taxon>
    </lineage>
</organism>
<dbReference type="Pfam" id="PF11862">
    <property type="entry name" value="DUF3382"/>
    <property type="match status" value="1"/>
</dbReference>
<name>A0A1C3H2Q8_9GAMM</name>
<feature type="transmembrane region" description="Helical" evidence="6">
    <location>
        <begin position="136"/>
        <end position="154"/>
    </location>
</feature>
<keyword evidence="4 6" id="KW-1133">Transmembrane helix</keyword>
<comment type="subcellular location">
    <subcellularLocation>
        <location evidence="1">Cell inner membrane</location>
        <topology evidence="1">Multi-pass membrane protein</topology>
    </subcellularLocation>
</comment>
<dbReference type="EMBL" id="FKLO01000024">
    <property type="protein sequence ID" value="SAM59460.1"/>
    <property type="molecule type" value="Genomic_DNA"/>
</dbReference>
<keyword evidence="3 6" id="KW-0812">Transmembrane</keyword>
<keyword evidence="5 6" id="KW-0472">Membrane</keyword>
<keyword evidence="2" id="KW-1003">Cell membrane</keyword>
<evidence type="ECO:0000256" key="1">
    <source>
        <dbReference type="ARBA" id="ARBA00004429"/>
    </source>
</evidence>
<feature type="transmembrane region" description="Helical" evidence="6">
    <location>
        <begin position="253"/>
        <end position="270"/>
    </location>
</feature>
<feature type="transmembrane region" description="Helical" evidence="6">
    <location>
        <begin position="160"/>
        <end position="178"/>
    </location>
</feature>
<feature type="transmembrane region" description="Helical" evidence="6">
    <location>
        <begin position="185"/>
        <end position="201"/>
    </location>
</feature>
<protein>
    <submittedName>
        <fullName evidence="8">Branched-chain amino acid transport system permease protein LivM (TC 3.A.1.4.1)</fullName>
    </submittedName>
</protein>
<dbReference type="AlphaFoldDB" id="A0A1C3H2Q8"/>
<proteinExistence type="predicted"/>
<evidence type="ECO:0000256" key="5">
    <source>
        <dbReference type="ARBA" id="ARBA00023136"/>
    </source>
</evidence>
<reference evidence="9" key="1">
    <citation type="submission" date="2016-04" db="EMBL/GenBank/DDBJ databases">
        <authorList>
            <person name="Tagini F."/>
        </authorList>
    </citation>
    <scope>NUCLEOTIDE SEQUENCE [LARGE SCALE GENOMIC DNA]</scope>
    <source>
        <strain evidence="9">CHUV0807</strain>
    </source>
</reference>
<dbReference type="PANTHER" id="PTHR30482:SF20">
    <property type="entry name" value="HIGH-AFFINITY BRANCHED-CHAIN AMINO ACID TRANSPORT SYSTEM PERMEASE PROTEIN LIVM"/>
    <property type="match status" value="1"/>
</dbReference>
<feature type="transmembrane region" description="Helical" evidence="6">
    <location>
        <begin position="304"/>
        <end position="324"/>
    </location>
</feature>
<dbReference type="NCBIfam" id="NF008450">
    <property type="entry name" value="PRK11301.1"/>
    <property type="match status" value="1"/>
</dbReference>
<dbReference type="InterPro" id="IPR001851">
    <property type="entry name" value="ABC_transp_permease"/>
</dbReference>
<dbReference type="Pfam" id="PF02653">
    <property type="entry name" value="BPD_transp_2"/>
    <property type="match status" value="1"/>
</dbReference>
<sequence length="408" mass="44028">MRYLLYAALAAALTFFITLPILGVHLNQSAQGLSLTGQWQHCLYAAAVVFVAQLLLPLAIQAKHRLPRNPRFSPAAYIENHRGVVLALLIVAAFLVPVFGSRGAVNVATLALIYVMLGLSLNIVVGYAGLLDLGHVAFYAVGAYCYAILAQYGVGFWTTLPIAALLTGTLGLLLGFPVLRLRGDYLAIVTLGFGEIIRILLNNLDSLTNGPKGINNIPKPGLFNIVFTRKGGAGETPFHELVGIPFSTEQRGIFLYLIILGLCLLTLWVINRLLRMPIGRAWEALREDEIACRSLGVNTTGIKLSAFAIGAAFAGLAGAFYAAFQGSVTPDSFTFWESAIMLAIVVLGGMGSQTGVILAALALTIIPEIAREFSQYRMIIFGAVMVLMMIWRPQGLIPAQRPKMELPE</sequence>
<evidence type="ECO:0000259" key="7">
    <source>
        <dbReference type="Pfam" id="PF11862"/>
    </source>
</evidence>
<feature type="transmembrane region" description="Helical" evidence="6">
    <location>
        <begin position="378"/>
        <end position="397"/>
    </location>
</feature>
<feature type="transmembrane region" description="Helical" evidence="6">
    <location>
        <begin position="339"/>
        <end position="366"/>
    </location>
</feature>
<dbReference type="GO" id="GO:0005886">
    <property type="term" value="C:plasma membrane"/>
    <property type="evidence" value="ECO:0007669"/>
    <property type="project" value="UniProtKB-SubCell"/>
</dbReference>
<dbReference type="InterPro" id="IPR021807">
    <property type="entry name" value="LivHM_N"/>
</dbReference>
<evidence type="ECO:0000313" key="8">
    <source>
        <dbReference type="EMBL" id="SAM59460.1"/>
    </source>
</evidence>
<accession>A0A1C3H2Q8</accession>
<feature type="transmembrane region" description="Helical" evidence="6">
    <location>
        <begin position="43"/>
        <end position="62"/>
    </location>
</feature>
<dbReference type="CDD" id="cd06581">
    <property type="entry name" value="TM_PBP1_LivM_like"/>
    <property type="match status" value="1"/>
</dbReference>
<evidence type="ECO:0000256" key="6">
    <source>
        <dbReference type="SAM" id="Phobius"/>
    </source>
</evidence>
<dbReference type="PANTHER" id="PTHR30482">
    <property type="entry name" value="HIGH-AFFINITY BRANCHED-CHAIN AMINO ACID TRANSPORT SYSTEM PERMEASE"/>
    <property type="match status" value="1"/>
</dbReference>
<dbReference type="InterPro" id="IPR043428">
    <property type="entry name" value="LivM-like"/>
</dbReference>